<reference evidence="1 2" key="1">
    <citation type="journal article" date="2021" name="BMC Genomics">
        <title>Datura genome reveals duplications of psychoactive alkaloid biosynthetic genes and high mutation rate following tissue culture.</title>
        <authorList>
            <person name="Rajewski A."/>
            <person name="Carter-House D."/>
            <person name="Stajich J."/>
            <person name="Litt A."/>
        </authorList>
    </citation>
    <scope>NUCLEOTIDE SEQUENCE [LARGE SCALE GENOMIC DNA]</scope>
    <source>
        <strain evidence="1">AR-01</strain>
    </source>
</reference>
<sequence>MEDFYITFKKKCVIHAKSQFDAESFKSACPDIYHRVGMRDWSPFTIPIDPYFSELVWEFYASYRGRQQLMKQEGSTEVLMPSWNTSDVPIEVAILLACIMEHVHINGGEIIVDQFRRKAKQLATALPFPTLTYKEAPMVKRARYTGNMTPPSPLASSHITTVPANTDESQNSPAQIYSILHKGKRCMRINFRRCPYLLHPPINRRLVALRWCHHKSKHPEVPQMIGGWATIVILDIISNEKEAYHSLPPPPPMHAVYDVNPSWASVGVATTSYHELRTLPDRRVAPALVYLSHSHQIPCNPQQKTQLLGFLMLSLIRGSQGPIANMIRKSLLPSCLSCGFHWGKCLT</sequence>
<evidence type="ECO:0000313" key="2">
    <source>
        <dbReference type="Proteomes" id="UP000823775"/>
    </source>
</evidence>
<accession>A0ABS8VSR1</accession>
<dbReference type="EMBL" id="JACEIK010005738">
    <property type="protein sequence ID" value="MCE0482122.1"/>
    <property type="molecule type" value="Genomic_DNA"/>
</dbReference>
<comment type="caution">
    <text evidence="1">The sequence shown here is derived from an EMBL/GenBank/DDBJ whole genome shotgun (WGS) entry which is preliminary data.</text>
</comment>
<gene>
    <name evidence="1" type="ORF">HAX54_040524</name>
</gene>
<name>A0ABS8VSR1_DATST</name>
<protein>
    <submittedName>
        <fullName evidence="1">Uncharacterized protein</fullName>
    </submittedName>
</protein>
<organism evidence="1 2">
    <name type="scientific">Datura stramonium</name>
    <name type="common">Jimsonweed</name>
    <name type="synonym">Common thornapple</name>
    <dbReference type="NCBI Taxonomy" id="4076"/>
    <lineage>
        <taxon>Eukaryota</taxon>
        <taxon>Viridiplantae</taxon>
        <taxon>Streptophyta</taxon>
        <taxon>Embryophyta</taxon>
        <taxon>Tracheophyta</taxon>
        <taxon>Spermatophyta</taxon>
        <taxon>Magnoliopsida</taxon>
        <taxon>eudicotyledons</taxon>
        <taxon>Gunneridae</taxon>
        <taxon>Pentapetalae</taxon>
        <taxon>asterids</taxon>
        <taxon>lamiids</taxon>
        <taxon>Solanales</taxon>
        <taxon>Solanaceae</taxon>
        <taxon>Solanoideae</taxon>
        <taxon>Datureae</taxon>
        <taxon>Datura</taxon>
    </lineage>
</organism>
<evidence type="ECO:0000313" key="1">
    <source>
        <dbReference type="EMBL" id="MCE0482122.1"/>
    </source>
</evidence>
<proteinExistence type="predicted"/>
<keyword evidence="2" id="KW-1185">Reference proteome</keyword>
<dbReference type="Proteomes" id="UP000823775">
    <property type="component" value="Unassembled WGS sequence"/>
</dbReference>